<dbReference type="HAMAP" id="MF_00024">
    <property type="entry name" value="CobD_CbiB"/>
    <property type="match status" value="1"/>
</dbReference>
<comment type="pathway">
    <text evidence="2 9">Cofactor biosynthesis; adenosylcobalamin biosynthesis.</text>
</comment>
<dbReference type="GO" id="GO:0015420">
    <property type="term" value="F:ABC-type vitamin B12 transporter activity"/>
    <property type="evidence" value="ECO:0007669"/>
    <property type="project" value="UniProtKB-UniRule"/>
</dbReference>
<dbReference type="GO" id="GO:0005886">
    <property type="term" value="C:plasma membrane"/>
    <property type="evidence" value="ECO:0007669"/>
    <property type="project" value="UniProtKB-SubCell"/>
</dbReference>
<keyword evidence="4 9" id="KW-1003">Cell membrane</keyword>
<dbReference type="STRING" id="1545044.SAMN05444276_10451"/>
<dbReference type="EMBL" id="FNNA01000004">
    <property type="protein sequence ID" value="SDX28067.1"/>
    <property type="molecule type" value="Genomic_DNA"/>
</dbReference>
<keyword evidence="11" id="KW-1185">Reference proteome</keyword>
<organism evidence="10 11">
    <name type="scientific">Paracoccus sanguinis</name>
    <dbReference type="NCBI Taxonomy" id="1545044"/>
    <lineage>
        <taxon>Bacteria</taxon>
        <taxon>Pseudomonadati</taxon>
        <taxon>Pseudomonadota</taxon>
        <taxon>Alphaproteobacteria</taxon>
        <taxon>Rhodobacterales</taxon>
        <taxon>Paracoccaceae</taxon>
        <taxon>Paracoccus</taxon>
    </lineage>
</organism>
<evidence type="ECO:0000256" key="4">
    <source>
        <dbReference type="ARBA" id="ARBA00022475"/>
    </source>
</evidence>
<evidence type="ECO:0000256" key="9">
    <source>
        <dbReference type="HAMAP-Rule" id="MF_00024"/>
    </source>
</evidence>
<keyword evidence="5 9" id="KW-0169">Cobalamin biosynthesis</keyword>
<dbReference type="GO" id="GO:0048472">
    <property type="term" value="F:threonine-phosphate decarboxylase activity"/>
    <property type="evidence" value="ECO:0007669"/>
    <property type="project" value="InterPro"/>
</dbReference>
<dbReference type="GO" id="GO:0009236">
    <property type="term" value="P:cobalamin biosynthetic process"/>
    <property type="evidence" value="ECO:0007669"/>
    <property type="project" value="UniProtKB-UniRule"/>
</dbReference>
<name>A0A1H3AEC3_9RHOB</name>
<evidence type="ECO:0000256" key="6">
    <source>
        <dbReference type="ARBA" id="ARBA00022692"/>
    </source>
</evidence>
<dbReference type="OrthoDB" id="9811967at2"/>
<evidence type="ECO:0000313" key="10">
    <source>
        <dbReference type="EMBL" id="SDX28067.1"/>
    </source>
</evidence>
<feature type="transmembrane region" description="Helical" evidence="9">
    <location>
        <begin position="291"/>
        <end position="310"/>
    </location>
</feature>
<evidence type="ECO:0000256" key="2">
    <source>
        <dbReference type="ARBA" id="ARBA00004953"/>
    </source>
</evidence>
<keyword evidence="7 9" id="KW-1133">Transmembrane helix</keyword>
<gene>
    <name evidence="9" type="primary">cobD</name>
    <name evidence="10" type="ORF">SAMN05444276_10451</name>
</gene>
<comment type="caution">
    <text evidence="9">Lacks conserved residue(s) required for the propagation of feature annotation.</text>
</comment>
<keyword evidence="8 9" id="KW-0472">Membrane</keyword>
<dbReference type="PANTHER" id="PTHR34308">
    <property type="entry name" value="COBALAMIN BIOSYNTHESIS PROTEIN CBIB"/>
    <property type="match status" value="1"/>
</dbReference>
<dbReference type="NCBIfam" id="TIGR00380">
    <property type="entry name" value="cobal_cbiB"/>
    <property type="match status" value="1"/>
</dbReference>
<accession>A0A1H3AEC3</accession>
<evidence type="ECO:0000256" key="7">
    <source>
        <dbReference type="ARBA" id="ARBA00022989"/>
    </source>
</evidence>
<evidence type="ECO:0000256" key="5">
    <source>
        <dbReference type="ARBA" id="ARBA00022573"/>
    </source>
</evidence>
<protein>
    <recommendedName>
        <fullName evidence="9">Cobalamin biosynthesis protein CobD</fullName>
    </recommendedName>
</protein>
<keyword evidence="6 9" id="KW-0812">Transmembrane</keyword>
<feature type="transmembrane region" description="Helical" evidence="9">
    <location>
        <begin position="82"/>
        <end position="103"/>
    </location>
</feature>
<evidence type="ECO:0000256" key="8">
    <source>
        <dbReference type="ARBA" id="ARBA00023136"/>
    </source>
</evidence>
<sequence length="311" mass="32107">MSLAAAMALALALDAVMGWPERLYARIGHPVTWIGRLISALEARLNRGGTWRRRVAGAACVAVVLAVAVGPAVLAQRLLPQGVAGVLVAAILAWPLVAVRSLYDHVAAVARPLAARDLEAARRAVALIVGRDPARLDAAGVARAGIESLAENASDGVVAPLVWGAVLGLPGLAAYKAANTLDSMIGHRSARYEDFGKAAARLDDLMNLVPARLTGVLFAVASTRPRAALGVMARDARRHRSPNAGWPEAAMAGALGIRLSGPRTYGTTVAEEPWVNAGAPDPRAAEMGAALALYVRAMVLFGAGLGVVGVV</sequence>
<reference evidence="11" key="1">
    <citation type="submission" date="2016-10" db="EMBL/GenBank/DDBJ databases">
        <authorList>
            <person name="Varghese N."/>
            <person name="Submissions S."/>
        </authorList>
    </citation>
    <scope>NUCLEOTIDE SEQUENCE [LARGE SCALE GENOMIC DNA]</scope>
    <source>
        <strain evidence="11">DSM 29303</strain>
    </source>
</reference>
<dbReference type="RefSeq" id="WP_074826808.1">
    <property type="nucleotide sequence ID" value="NZ_FNNA01000004.1"/>
</dbReference>
<comment type="subcellular location">
    <subcellularLocation>
        <location evidence="1 9">Cell membrane</location>
        <topology evidence="1 9">Multi-pass membrane protein</topology>
    </subcellularLocation>
</comment>
<evidence type="ECO:0000256" key="1">
    <source>
        <dbReference type="ARBA" id="ARBA00004651"/>
    </source>
</evidence>
<proteinExistence type="inferred from homology"/>
<feature type="transmembrane region" description="Helical" evidence="9">
    <location>
        <begin position="55"/>
        <end position="75"/>
    </location>
</feature>
<comment type="similarity">
    <text evidence="3 9">Belongs to the CobD/CbiB family.</text>
</comment>
<dbReference type="Pfam" id="PF03186">
    <property type="entry name" value="CobD_Cbib"/>
    <property type="match status" value="1"/>
</dbReference>
<evidence type="ECO:0000313" key="11">
    <source>
        <dbReference type="Proteomes" id="UP000182944"/>
    </source>
</evidence>
<comment type="function">
    <text evidence="9">Converts cobyric acid to cobinamide by the addition of aminopropanol on the F carboxylic group.</text>
</comment>
<dbReference type="PANTHER" id="PTHR34308:SF1">
    <property type="entry name" value="COBALAMIN BIOSYNTHESIS PROTEIN CBIB"/>
    <property type="match status" value="1"/>
</dbReference>
<dbReference type="UniPathway" id="UPA00148"/>
<dbReference type="AlphaFoldDB" id="A0A1H3AEC3"/>
<dbReference type="InterPro" id="IPR004485">
    <property type="entry name" value="Cobalamin_biosynth_CobD/CbiB"/>
</dbReference>
<dbReference type="Proteomes" id="UP000182944">
    <property type="component" value="Unassembled WGS sequence"/>
</dbReference>
<evidence type="ECO:0000256" key="3">
    <source>
        <dbReference type="ARBA" id="ARBA00006263"/>
    </source>
</evidence>